<keyword evidence="3" id="KW-1185">Reference proteome</keyword>
<dbReference type="Proteomes" id="UP001164746">
    <property type="component" value="Chromosome 5"/>
</dbReference>
<gene>
    <name evidence="2" type="ORF">MAR_021217</name>
</gene>
<accession>A0ABY7E783</accession>
<evidence type="ECO:0000313" key="3">
    <source>
        <dbReference type="Proteomes" id="UP001164746"/>
    </source>
</evidence>
<feature type="transmembrane region" description="Helical" evidence="1">
    <location>
        <begin position="19"/>
        <end position="42"/>
    </location>
</feature>
<dbReference type="EMBL" id="CP111016">
    <property type="protein sequence ID" value="WAR05848.1"/>
    <property type="molecule type" value="Genomic_DNA"/>
</dbReference>
<protein>
    <submittedName>
        <fullName evidence="2">Uncharacterized protein</fullName>
    </submittedName>
</protein>
<keyword evidence="1" id="KW-0812">Transmembrane</keyword>
<keyword evidence="1" id="KW-1133">Transmembrane helix</keyword>
<reference evidence="2" key="1">
    <citation type="submission" date="2022-11" db="EMBL/GenBank/DDBJ databases">
        <title>Centuries of genome instability and evolution in soft-shell clam transmissible cancer (bioRxiv).</title>
        <authorList>
            <person name="Hart S.F.M."/>
            <person name="Yonemitsu M.A."/>
            <person name="Giersch R.M."/>
            <person name="Beal B.F."/>
            <person name="Arriagada G."/>
            <person name="Davis B.W."/>
            <person name="Ostrander E.A."/>
            <person name="Goff S.P."/>
            <person name="Metzger M.J."/>
        </authorList>
    </citation>
    <scope>NUCLEOTIDE SEQUENCE</scope>
    <source>
        <strain evidence="2">MELC-2E11</strain>
        <tissue evidence="2">Siphon/mantle</tissue>
    </source>
</reference>
<organism evidence="2 3">
    <name type="scientific">Mya arenaria</name>
    <name type="common">Soft-shell clam</name>
    <dbReference type="NCBI Taxonomy" id="6604"/>
    <lineage>
        <taxon>Eukaryota</taxon>
        <taxon>Metazoa</taxon>
        <taxon>Spiralia</taxon>
        <taxon>Lophotrochozoa</taxon>
        <taxon>Mollusca</taxon>
        <taxon>Bivalvia</taxon>
        <taxon>Autobranchia</taxon>
        <taxon>Heteroconchia</taxon>
        <taxon>Euheterodonta</taxon>
        <taxon>Imparidentia</taxon>
        <taxon>Neoheterodontei</taxon>
        <taxon>Myida</taxon>
        <taxon>Myoidea</taxon>
        <taxon>Myidae</taxon>
        <taxon>Mya</taxon>
    </lineage>
</organism>
<evidence type="ECO:0000313" key="2">
    <source>
        <dbReference type="EMBL" id="WAR05848.1"/>
    </source>
</evidence>
<proteinExistence type="predicted"/>
<evidence type="ECO:0000256" key="1">
    <source>
        <dbReference type="SAM" id="Phobius"/>
    </source>
</evidence>
<sequence>MCISFICFTEPRQSGRGSFVWILLAGIAVVTLGEIVLVLCVCRKRWCRVAEDVNLHQDRHHKFQGIAVPSSNRPHETDATLPPRIYDDIDENNLSAAQAGTNRTTSATEYKQCPSQNNNPYANVSQRIPTGTQLIEMTHYYTEPNN</sequence>
<name>A0ABY7E783_MYAAR</name>
<keyword evidence="1" id="KW-0472">Membrane</keyword>